<organism evidence="13 14">
    <name type="scientific">Trichostrongylus colubriformis</name>
    <name type="common">Black scour worm</name>
    <dbReference type="NCBI Taxonomy" id="6319"/>
    <lineage>
        <taxon>Eukaryota</taxon>
        <taxon>Metazoa</taxon>
        <taxon>Ecdysozoa</taxon>
        <taxon>Nematoda</taxon>
        <taxon>Chromadorea</taxon>
        <taxon>Rhabditida</taxon>
        <taxon>Rhabditina</taxon>
        <taxon>Rhabditomorpha</taxon>
        <taxon>Strongyloidea</taxon>
        <taxon>Trichostrongylidae</taxon>
        <taxon>Trichostrongylus</taxon>
    </lineage>
</organism>
<evidence type="ECO:0000256" key="1">
    <source>
        <dbReference type="ARBA" id="ARBA00004651"/>
    </source>
</evidence>
<dbReference type="Gene3D" id="1.20.1070.10">
    <property type="entry name" value="Rhodopsin 7-helix transmembrane proteins"/>
    <property type="match status" value="2"/>
</dbReference>
<feature type="region of interest" description="Disordered" evidence="10">
    <location>
        <begin position="449"/>
        <end position="470"/>
    </location>
</feature>
<feature type="transmembrane region" description="Helical" evidence="11">
    <location>
        <begin position="213"/>
        <end position="238"/>
    </location>
</feature>
<keyword evidence="4 11" id="KW-1133">Transmembrane helix</keyword>
<protein>
    <recommendedName>
        <fullName evidence="12">G-protein coupled receptors family 1 profile domain-containing protein</fullName>
    </recommendedName>
</protein>
<gene>
    <name evidence="13" type="ORF">GCK32_001964</name>
</gene>
<feature type="domain" description="G-protein coupled receptors family 1 profile" evidence="12">
    <location>
        <begin position="113"/>
        <end position="583"/>
    </location>
</feature>
<feature type="transmembrane region" description="Helical" evidence="11">
    <location>
        <begin position="133"/>
        <end position="158"/>
    </location>
</feature>
<dbReference type="PROSITE" id="PS50262">
    <property type="entry name" value="G_PROTEIN_RECEP_F1_2"/>
    <property type="match status" value="1"/>
</dbReference>
<feature type="region of interest" description="Disordered" evidence="10">
    <location>
        <begin position="381"/>
        <end position="425"/>
    </location>
</feature>
<comment type="subcellular location">
    <subcellularLocation>
        <location evidence="1">Cell membrane</location>
        <topology evidence="1">Multi-pass membrane protein</topology>
    </subcellularLocation>
</comment>
<dbReference type="InterPro" id="IPR000995">
    <property type="entry name" value="Musac_Ach_rcpt"/>
</dbReference>
<feature type="transmembrane region" description="Helical" evidence="11">
    <location>
        <begin position="170"/>
        <end position="192"/>
    </location>
</feature>
<feature type="compositionally biased region" description="Basic and acidic residues" evidence="10">
    <location>
        <begin position="508"/>
        <end position="525"/>
    </location>
</feature>
<keyword evidence="6 11" id="KW-0472">Membrane</keyword>
<evidence type="ECO:0000313" key="13">
    <source>
        <dbReference type="EMBL" id="KAK5981163.1"/>
    </source>
</evidence>
<dbReference type="PRINTS" id="PR00243">
    <property type="entry name" value="MUSCARINICR"/>
</dbReference>
<keyword evidence="3 9" id="KW-0812">Transmembrane</keyword>
<evidence type="ECO:0000256" key="4">
    <source>
        <dbReference type="ARBA" id="ARBA00022989"/>
    </source>
</evidence>
<evidence type="ECO:0000256" key="8">
    <source>
        <dbReference type="ARBA" id="ARBA00023224"/>
    </source>
</evidence>
<dbReference type="GO" id="GO:0004993">
    <property type="term" value="F:G protein-coupled serotonin receptor activity"/>
    <property type="evidence" value="ECO:0007669"/>
    <property type="project" value="TreeGrafter"/>
</dbReference>
<evidence type="ECO:0000256" key="10">
    <source>
        <dbReference type="SAM" id="MobiDB-lite"/>
    </source>
</evidence>
<feature type="transmembrane region" description="Helical" evidence="11">
    <location>
        <begin position="528"/>
        <end position="546"/>
    </location>
</feature>
<feature type="transmembrane region" description="Helical" evidence="11">
    <location>
        <begin position="566"/>
        <end position="586"/>
    </location>
</feature>
<feature type="region of interest" description="Disordered" evidence="10">
    <location>
        <begin position="506"/>
        <end position="525"/>
    </location>
</feature>
<keyword evidence="14" id="KW-1185">Reference proteome</keyword>
<dbReference type="Pfam" id="PF00001">
    <property type="entry name" value="7tm_1"/>
    <property type="match status" value="1"/>
</dbReference>
<dbReference type="AlphaFoldDB" id="A0AAN8G598"/>
<reference evidence="13 14" key="1">
    <citation type="submission" date="2019-10" db="EMBL/GenBank/DDBJ databases">
        <title>Assembly and Annotation for the nematode Trichostrongylus colubriformis.</title>
        <authorList>
            <person name="Martin J."/>
        </authorList>
    </citation>
    <scope>NUCLEOTIDE SEQUENCE [LARGE SCALE GENOMIC DNA]</scope>
    <source>
        <strain evidence="13">G859</strain>
        <tissue evidence="13">Whole worm</tissue>
    </source>
</reference>
<dbReference type="GO" id="GO:0030425">
    <property type="term" value="C:dendrite"/>
    <property type="evidence" value="ECO:0007669"/>
    <property type="project" value="TreeGrafter"/>
</dbReference>
<dbReference type="EMBL" id="WIXE01006579">
    <property type="protein sequence ID" value="KAK5981163.1"/>
    <property type="molecule type" value="Genomic_DNA"/>
</dbReference>
<dbReference type="PANTHER" id="PTHR24247:SF265">
    <property type="entry name" value="MUSCARINIC ACETYLCHOLINE RECEPTOR DM1"/>
    <property type="match status" value="1"/>
</dbReference>
<dbReference type="GO" id="GO:0005886">
    <property type="term" value="C:plasma membrane"/>
    <property type="evidence" value="ECO:0007669"/>
    <property type="project" value="UniProtKB-SubCell"/>
</dbReference>
<feature type="transmembrane region" description="Helical" evidence="11">
    <location>
        <begin position="96"/>
        <end position="121"/>
    </location>
</feature>
<comment type="caution">
    <text evidence="13">The sequence shown here is derived from an EMBL/GenBank/DDBJ whole genome shotgun (WGS) entry which is preliminary data.</text>
</comment>
<dbReference type="Proteomes" id="UP001331761">
    <property type="component" value="Unassembled WGS sequence"/>
</dbReference>
<evidence type="ECO:0000256" key="7">
    <source>
        <dbReference type="ARBA" id="ARBA00023170"/>
    </source>
</evidence>
<evidence type="ECO:0000256" key="9">
    <source>
        <dbReference type="RuleBase" id="RU000688"/>
    </source>
</evidence>
<dbReference type="SUPFAM" id="SSF81321">
    <property type="entry name" value="Family A G protein-coupled receptor-like"/>
    <property type="match status" value="1"/>
</dbReference>
<name>A0AAN8G598_TRICO</name>
<evidence type="ECO:0000313" key="14">
    <source>
        <dbReference type="Proteomes" id="UP001331761"/>
    </source>
</evidence>
<evidence type="ECO:0000256" key="6">
    <source>
        <dbReference type="ARBA" id="ARBA00023136"/>
    </source>
</evidence>
<comment type="similarity">
    <text evidence="9">Belongs to the G-protein coupled receptor 1 family.</text>
</comment>
<feature type="compositionally biased region" description="Polar residues" evidence="10">
    <location>
        <begin position="399"/>
        <end position="413"/>
    </location>
</feature>
<accession>A0AAN8G598</accession>
<dbReference type="PROSITE" id="PS00237">
    <property type="entry name" value="G_PROTEIN_RECEP_F1_1"/>
    <property type="match status" value="1"/>
</dbReference>
<evidence type="ECO:0000256" key="11">
    <source>
        <dbReference type="SAM" id="Phobius"/>
    </source>
</evidence>
<dbReference type="GO" id="GO:0016907">
    <property type="term" value="F:G protein-coupled acetylcholine receptor activity"/>
    <property type="evidence" value="ECO:0007669"/>
    <property type="project" value="InterPro"/>
</dbReference>
<keyword evidence="2" id="KW-1003">Cell membrane</keyword>
<dbReference type="GO" id="GO:0045202">
    <property type="term" value="C:synapse"/>
    <property type="evidence" value="ECO:0007669"/>
    <property type="project" value="TreeGrafter"/>
</dbReference>
<keyword evidence="5 9" id="KW-0297">G-protein coupled receptor</keyword>
<feature type="compositionally biased region" description="Basic and acidic residues" evidence="10">
    <location>
        <begin position="459"/>
        <end position="470"/>
    </location>
</feature>
<dbReference type="FunFam" id="1.20.1070.10:FF:000582">
    <property type="entry name" value="Muscarinic acetylcholine receptor gar-3"/>
    <property type="match status" value="1"/>
</dbReference>
<dbReference type="PRINTS" id="PR00237">
    <property type="entry name" value="GPCRRHODOPSN"/>
</dbReference>
<dbReference type="GO" id="GO:0007187">
    <property type="term" value="P:G protein-coupled receptor signaling pathway, coupled to cyclic nucleotide second messenger"/>
    <property type="evidence" value="ECO:0007669"/>
    <property type="project" value="TreeGrafter"/>
</dbReference>
<dbReference type="GO" id="GO:0007197">
    <property type="term" value="P:adenylate cyclase-inhibiting G protein-coupled acetylcholine receptor signaling pathway"/>
    <property type="evidence" value="ECO:0007669"/>
    <property type="project" value="TreeGrafter"/>
</dbReference>
<dbReference type="SMART" id="SM01381">
    <property type="entry name" value="7TM_GPCR_Srsx"/>
    <property type="match status" value="1"/>
</dbReference>
<dbReference type="InterPro" id="IPR017452">
    <property type="entry name" value="GPCR_Rhodpsn_7TM"/>
</dbReference>
<evidence type="ECO:0000256" key="2">
    <source>
        <dbReference type="ARBA" id="ARBA00022475"/>
    </source>
</evidence>
<sequence>FPIPLAVAQQRFVSSSTWRTTMAGSKDLAALPEIQPGPLSATASLSLSSSPVVLPFRNTQLFQLVMKLLSASADNATSQTVPVNASEFPYGDESRMVAIIVFGAIFAVVTFVGNLMVMVSFKIDKQLQTISNYFLFSLAVADIAIGMISIPLWTYYTAMETWGIGYTMCQFWLCVDYLMSNASVLNLLLISFDRYFSVTRPLSYRPRRTTRKALIMIACTYIISVILWPPWIISWPYIEGKFTVEPGTCVVQFLETNPYVTVGTAVAAFYLPVTILIVLYSRVYWETRKRHRDFGKLQASQFSRRSIKRDTSTNSFAKNNERGSLKKGGWFTNDSKSSNRTRKRINWLKVCSNRSHSSSEDSSEAQVMNIDDASLSSSLYTAKRKNTSPTLSPLPANDETLSGETQTENSPRSGSMRFRTRPTDRPAFDTYTVLIELKDEGARPSVRLSNCETTTQESMPRRESRARSRSDYNVEAVEDINHQTSLKDTASPAKNGRFSRIGTQISCGKDRKSEKERKKNERKQESKAAKTLSAILAAFIVTWTPYNVIVCYEAFFPNSVPDYLFTASYFLCYINSTINPLCYALCNARFRHTYRRILRCKFGAERPNISRNAYVRRQ</sequence>
<keyword evidence="7 9" id="KW-0675">Receptor</keyword>
<proteinExistence type="inferred from homology"/>
<feature type="compositionally biased region" description="Polar residues" evidence="10">
    <location>
        <begin position="449"/>
        <end position="458"/>
    </location>
</feature>
<feature type="non-terminal residue" evidence="13">
    <location>
        <position position="1"/>
    </location>
</feature>
<dbReference type="InterPro" id="IPR000276">
    <property type="entry name" value="GPCR_Rhodpsn"/>
</dbReference>
<evidence type="ECO:0000259" key="12">
    <source>
        <dbReference type="PROSITE" id="PS50262"/>
    </source>
</evidence>
<evidence type="ECO:0000256" key="3">
    <source>
        <dbReference type="ARBA" id="ARBA00022692"/>
    </source>
</evidence>
<evidence type="ECO:0000256" key="5">
    <source>
        <dbReference type="ARBA" id="ARBA00023040"/>
    </source>
</evidence>
<feature type="transmembrane region" description="Helical" evidence="11">
    <location>
        <begin position="258"/>
        <end position="280"/>
    </location>
</feature>
<keyword evidence="8 9" id="KW-0807">Transducer</keyword>
<dbReference type="PANTHER" id="PTHR24247">
    <property type="entry name" value="5-HYDROXYTRYPTAMINE RECEPTOR"/>
    <property type="match status" value="1"/>
</dbReference>